<comment type="caution">
    <text evidence="2">The sequence shown here is derived from an EMBL/GenBank/DDBJ whole genome shotgun (WGS) entry which is preliminary data.</text>
</comment>
<dbReference type="HAMAP" id="MF_00775">
    <property type="entry name" value="UPF0311"/>
    <property type="match status" value="1"/>
</dbReference>
<dbReference type="Proteomes" id="UP000281028">
    <property type="component" value="Unassembled WGS sequence"/>
</dbReference>
<proteinExistence type="inferred from homology"/>
<dbReference type="Gene3D" id="2.40.160.20">
    <property type="match status" value="1"/>
</dbReference>
<dbReference type="PANTHER" id="PTHR37315">
    <property type="entry name" value="UPF0311 PROTEIN BLR7842"/>
    <property type="match status" value="1"/>
</dbReference>
<sequence>MKKFFFVTFVSAVCFLQRGSAQELKSEFLLDLEIDLNPAQQVGQVLKGTRTIYPFKGGAVKGDKINGKILESGADWGLVLDSNTFKIDVRATVKTDDDALIYVTYSGFKHSNGKSTAPADDYFRTAVSFETNAPKYAWLNHTVAVGVGRLPGPGKVAYRIYAIK</sequence>
<evidence type="ECO:0000313" key="2">
    <source>
        <dbReference type="EMBL" id="NSL87624.1"/>
    </source>
</evidence>
<organism evidence="2 3">
    <name type="scientific">Chitinophaga solisilvae</name>
    <dbReference type="NCBI Taxonomy" id="1233460"/>
    <lineage>
        <taxon>Bacteria</taxon>
        <taxon>Pseudomonadati</taxon>
        <taxon>Bacteroidota</taxon>
        <taxon>Chitinophagia</taxon>
        <taxon>Chitinophagales</taxon>
        <taxon>Chitinophagaceae</taxon>
        <taxon>Chitinophaga</taxon>
    </lineage>
</organism>
<dbReference type="EMBL" id="RIAR02000001">
    <property type="protein sequence ID" value="NSL87624.1"/>
    <property type="molecule type" value="Genomic_DNA"/>
</dbReference>
<dbReference type="InterPro" id="IPR020915">
    <property type="entry name" value="UPF0311"/>
</dbReference>
<evidence type="ECO:0000313" key="3">
    <source>
        <dbReference type="Proteomes" id="UP000281028"/>
    </source>
</evidence>
<name>A0A9Q5D432_9BACT</name>
<evidence type="ECO:0000256" key="1">
    <source>
        <dbReference type="HAMAP-Rule" id="MF_00775"/>
    </source>
</evidence>
<gene>
    <name evidence="2" type="ORF">ECE50_012325</name>
</gene>
<dbReference type="Pfam" id="PF11578">
    <property type="entry name" value="DUF3237"/>
    <property type="match status" value="1"/>
</dbReference>
<comment type="similarity">
    <text evidence="1">Belongs to the UPF0311 family.</text>
</comment>
<keyword evidence="3" id="KW-1185">Reference proteome</keyword>
<dbReference type="AlphaFoldDB" id="A0A9Q5D432"/>
<accession>A0A9Q5D432</accession>
<protein>
    <recommendedName>
        <fullName evidence="1">UPF0311 protein ECE50_012325</fullName>
    </recommendedName>
</protein>
<reference evidence="2" key="1">
    <citation type="submission" date="2020-05" db="EMBL/GenBank/DDBJ databases">
        <title>Chitinophaga laudate sp. nov., isolated from a tropical peat swamp.</title>
        <authorList>
            <person name="Goh C.B.S."/>
            <person name="Lee M.S."/>
            <person name="Parimannan S."/>
            <person name="Pasbakhsh P."/>
            <person name="Yule C.M."/>
            <person name="Rajandas H."/>
            <person name="Loke S."/>
            <person name="Croft L."/>
            <person name="Tan J.B.L."/>
        </authorList>
    </citation>
    <scope>NUCLEOTIDE SEQUENCE</scope>
    <source>
        <strain evidence="2">Mgbs1</strain>
    </source>
</reference>
<dbReference type="PANTHER" id="PTHR37315:SF1">
    <property type="entry name" value="UPF0311 PROTEIN BLR7842"/>
    <property type="match status" value="1"/>
</dbReference>